<gene>
    <name evidence="3" type="ORF">LTR84_003512</name>
</gene>
<feature type="domain" description="Alpha/beta hydrolase fold-3" evidence="2">
    <location>
        <begin position="151"/>
        <end position="375"/>
    </location>
</feature>
<name>A0AAV9N8E2_9EURO</name>
<accession>A0AAV9N8E2</accession>
<dbReference type="Proteomes" id="UP001358417">
    <property type="component" value="Unassembled WGS sequence"/>
</dbReference>
<dbReference type="GO" id="GO:0016787">
    <property type="term" value="F:hydrolase activity"/>
    <property type="evidence" value="ECO:0007669"/>
    <property type="project" value="UniProtKB-KW"/>
</dbReference>
<dbReference type="RefSeq" id="XP_064705453.1">
    <property type="nucleotide sequence ID" value="XM_064847100.1"/>
</dbReference>
<dbReference type="GeneID" id="89971699"/>
<evidence type="ECO:0000256" key="1">
    <source>
        <dbReference type="ARBA" id="ARBA00022801"/>
    </source>
</evidence>
<dbReference type="SUPFAM" id="SSF53474">
    <property type="entry name" value="alpha/beta-Hydrolases"/>
    <property type="match status" value="1"/>
</dbReference>
<organism evidence="3 4">
    <name type="scientific">Exophiala bonariae</name>
    <dbReference type="NCBI Taxonomy" id="1690606"/>
    <lineage>
        <taxon>Eukaryota</taxon>
        <taxon>Fungi</taxon>
        <taxon>Dikarya</taxon>
        <taxon>Ascomycota</taxon>
        <taxon>Pezizomycotina</taxon>
        <taxon>Eurotiomycetes</taxon>
        <taxon>Chaetothyriomycetidae</taxon>
        <taxon>Chaetothyriales</taxon>
        <taxon>Herpotrichiellaceae</taxon>
        <taxon>Exophiala</taxon>
    </lineage>
</organism>
<dbReference type="InterPro" id="IPR013094">
    <property type="entry name" value="AB_hydrolase_3"/>
</dbReference>
<evidence type="ECO:0000259" key="2">
    <source>
        <dbReference type="Pfam" id="PF07859"/>
    </source>
</evidence>
<dbReference type="InterPro" id="IPR029058">
    <property type="entry name" value="AB_hydrolase_fold"/>
</dbReference>
<comment type="caution">
    <text evidence="3">The sequence shown here is derived from an EMBL/GenBank/DDBJ whole genome shotgun (WGS) entry which is preliminary data.</text>
</comment>
<reference evidence="3 4" key="1">
    <citation type="submission" date="2023-08" db="EMBL/GenBank/DDBJ databases">
        <title>Black Yeasts Isolated from many extreme environments.</title>
        <authorList>
            <person name="Coleine C."/>
            <person name="Stajich J.E."/>
            <person name="Selbmann L."/>
        </authorList>
    </citation>
    <scope>NUCLEOTIDE SEQUENCE [LARGE SCALE GENOMIC DNA]</scope>
    <source>
        <strain evidence="3 4">CCFEE 5792</strain>
    </source>
</reference>
<keyword evidence="1" id="KW-0378">Hydrolase</keyword>
<sequence length="401" mass="44509">MTAVATQDNAFGRVGIAGGLANSTVAASTMDPELLELMMKQGMDPNAVHDFQKPNLEWLEEMRRLPFIKSKMPPGDDVPGMRRWVQELFTSEGYNKERTRFRSQFPQDLPKVNKSIVTVSPPGQKDESFDLWIYESLPNEKSSGSTLRPAILMFHGGGWIHGSPIGDEVFSELLVAMLNVVVIGVDYRLAPEHRFPAPVDDGMRALNWLSDHAPQYQIDTTRVGLFGASAGGNIAAACVLKSLEVSTARDWVLRLVSLVVPVTAHPKAEAMFDEQREIEQSPNERVFASAPQLPEIVSIELTKLFGLYGGEQLDPYDRYASPLGSKKVFDHPPTLMTIAGCDFLRPQGLKYAQFLRSAGVQVEEDILRGVPHGFTFALNSELVLGWFERQVAAFRKAFDIC</sequence>
<dbReference type="InterPro" id="IPR050300">
    <property type="entry name" value="GDXG_lipolytic_enzyme"/>
</dbReference>
<evidence type="ECO:0000313" key="3">
    <source>
        <dbReference type="EMBL" id="KAK5050953.1"/>
    </source>
</evidence>
<dbReference type="PANTHER" id="PTHR48081">
    <property type="entry name" value="AB HYDROLASE SUPERFAMILY PROTEIN C4A8.06C"/>
    <property type="match status" value="1"/>
</dbReference>
<dbReference type="AlphaFoldDB" id="A0AAV9N8E2"/>
<evidence type="ECO:0000313" key="4">
    <source>
        <dbReference type="Proteomes" id="UP001358417"/>
    </source>
</evidence>
<protein>
    <recommendedName>
        <fullName evidence="2">Alpha/beta hydrolase fold-3 domain-containing protein</fullName>
    </recommendedName>
</protein>
<dbReference type="PANTHER" id="PTHR48081:SF8">
    <property type="entry name" value="ALPHA_BETA HYDROLASE FOLD-3 DOMAIN-CONTAINING PROTEIN-RELATED"/>
    <property type="match status" value="1"/>
</dbReference>
<dbReference type="Gene3D" id="3.40.50.1820">
    <property type="entry name" value="alpha/beta hydrolase"/>
    <property type="match status" value="1"/>
</dbReference>
<keyword evidence="4" id="KW-1185">Reference proteome</keyword>
<proteinExistence type="predicted"/>
<dbReference type="EMBL" id="JAVRRD010000016">
    <property type="protein sequence ID" value="KAK5050953.1"/>
    <property type="molecule type" value="Genomic_DNA"/>
</dbReference>
<dbReference type="Pfam" id="PF07859">
    <property type="entry name" value="Abhydrolase_3"/>
    <property type="match status" value="1"/>
</dbReference>